<evidence type="ECO:0000259" key="7">
    <source>
        <dbReference type="PROSITE" id="PS51471"/>
    </source>
</evidence>
<evidence type="ECO:0000256" key="6">
    <source>
        <dbReference type="ARBA" id="ARBA00023004"/>
    </source>
</evidence>
<name>A0A8X8KMZ5_9RHOB</name>
<dbReference type="GO" id="GO:0051213">
    <property type="term" value="F:dioxygenase activity"/>
    <property type="evidence" value="ECO:0007669"/>
    <property type="project" value="UniProtKB-KW"/>
</dbReference>
<keyword evidence="9" id="KW-1185">Reference proteome</keyword>
<sequence>MPQVFSAPAAFSPQDCAAITAMAAGAGLKHAGLVRGASSPDLRRAEIAWLDDMPGGAWVMDRLTGLMAEANRQTYGYDLTDFAESAQCACYRAETAGHFAWHSDIGAGALAAKRKLTLVVQLSDPASYDGGGLEIWPDSHVHHADRAQGTATVFPSFMLHRVTPLTAGMRWSLTLWAHGPAFR</sequence>
<evidence type="ECO:0000256" key="5">
    <source>
        <dbReference type="ARBA" id="ARBA00023002"/>
    </source>
</evidence>
<evidence type="ECO:0000256" key="3">
    <source>
        <dbReference type="ARBA" id="ARBA00022896"/>
    </source>
</evidence>
<keyword evidence="2" id="KW-0479">Metal-binding</keyword>
<protein>
    <submittedName>
        <fullName evidence="8">2OG-Fe(II) oxygenase</fullName>
    </submittedName>
</protein>
<gene>
    <name evidence="8" type="ORF">GEU84_008655</name>
</gene>
<dbReference type="PROSITE" id="PS51471">
    <property type="entry name" value="FE2OG_OXY"/>
    <property type="match status" value="1"/>
</dbReference>
<dbReference type="InterPro" id="IPR044862">
    <property type="entry name" value="Pro_4_hyd_alph_FE2OG_OXY"/>
</dbReference>
<dbReference type="GO" id="GO:0031418">
    <property type="term" value="F:L-ascorbic acid binding"/>
    <property type="evidence" value="ECO:0007669"/>
    <property type="project" value="UniProtKB-KW"/>
</dbReference>
<evidence type="ECO:0000313" key="9">
    <source>
        <dbReference type="Proteomes" id="UP000484076"/>
    </source>
</evidence>
<dbReference type="GO" id="GO:0016705">
    <property type="term" value="F:oxidoreductase activity, acting on paired donors, with incorporation or reduction of molecular oxygen"/>
    <property type="evidence" value="ECO:0007669"/>
    <property type="project" value="InterPro"/>
</dbReference>
<keyword evidence="4" id="KW-0223">Dioxygenase</keyword>
<evidence type="ECO:0000256" key="1">
    <source>
        <dbReference type="ARBA" id="ARBA00001961"/>
    </source>
</evidence>
<evidence type="ECO:0000256" key="2">
    <source>
        <dbReference type="ARBA" id="ARBA00022723"/>
    </source>
</evidence>
<accession>A0A8X8KMZ5</accession>
<dbReference type="EMBL" id="WHUT02000004">
    <property type="protein sequence ID" value="NUB44450.1"/>
    <property type="molecule type" value="Genomic_DNA"/>
</dbReference>
<dbReference type="GO" id="GO:0005506">
    <property type="term" value="F:iron ion binding"/>
    <property type="evidence" value="ECO:0007669"/>
    <property type="project" value="InterPro"/>
</dbReference>
<dbReference type="Pfam" id="PF13640">
    <property type="entry name" value="2OG-FeII_Oxy_3"/>
    <property type="match status" value="1"/>
</dbReference>
<evidence type="ECO:0000313" key="8">
    <source>
        <dbReference type="EMBL" id="NUB44450.1"/>
    </source>
</evidence>
<evidence type="ECO:0000256" key="4">
    <source>
        <dbReference type="ARBA" id="ARBA00022964"/>
    </source>
</evidence>
<dbReference type="SUPFAM" id="SSF51197">
    <property type="entry name" value="Clavaminate synthase-like"/>
    <property type="match status" value="1"/>
</dbReference>
<organism evidence="8 9">
    <name type="scientific">Fertoeibacter niger</name>
    <dbReference type="NCBI Taxonomy" id="2656921"/>
    <lineage>
        <taxon>Bacteria</taxon>
        <taxon>Pseudomonadati</taxon>
        <taxon>Pseudomonadota</taxon>
        <taxon>Alphaproteobacteria</taxon>
        <taxon>Rhodobacterales</taxon>
        <taxon>Paracoccaceae</taxon>
        <taxon>Fertoeibacter</taxon>
    </lineage>
</organism>
<keyword evidence="6" id="KW-0408">Iron</keyword>
<dbReference type="Gene3D" id="2.60.120.620">
    <property type="entry name" value="q2cbj1_9rhob like domain"/>
    <property type="match status" value="1"/>
</dbReference>
<comment type="cofactor">
    <cofactor evidence="1">
        <name>L-ascorbate</name>
        <dbReference type="ChEBI" id="CHEBI:38290"/>
    </cofactor>
</comment>
<comment type="caution">
    <text evidence="8">The sequence shown here is derived from an EMBL/GenBank/DDBJ whole genome shotgun (WGS) entry which is preliminary data.</text>
</comment>
<dbReference type="RefSeq" id="WP_174539567.1">
    <property type="nucleotide sequence ID" value="NZ_WHUT02000004.1"/>
</dbReference>
<dbReference type="AlphaFoldDB" id="A0A8X8KMZ5"/>
<reference evidence="8" key="1">
    <citation type="submission" date="2020-05" db="EMBL/GenBank/DDBJ databases">
        <title>Fertoebacter nigrum gen. nov., sp. nov., a new member of the family Rhodobacteraceae.</title>
        <authorList>
            <person name="Szuroczki S."/>
            <person name="Abbaszade G."/>
            <person name="Buni D."/>
            <person name="Schumann P."/>
            <person name="Toth E."/>
        </authorList>
    </citation>
    <scope>NUCLEOTIDE SEQUENCE</scope>
    <source>
        <strain evidence="8">RG-N-1a</strain>
    </source>
</reference>
<dbReference type="SMART" id="SM00702">
    <property type="entry name" value="P4Hc"/>
    <property type="match status" value="1"/>
</dbReference>
<dbReference type="InterPro" id="IPR006620">
    <property type="entry name" value="Pro_4_hyd_alph"/>
</dbReference>
<dbReference type="InterPro" id="IPR005123">
    <property type="entry name" value="Oxoglu/Fe-dep_dioxygenase_dom"/>
</dbReference>
<keyword evidence="5" id="KW-0560">Oxidoreductase</keyword>
<dbReference type="Proteomes" id="UP000484076">
    <property type="component" value="Unassembled WGS sequence"/>
</dbReference>
<feature type="domain" description="Fe2OG dioxygenase" evidence="7">
    <location>
        <begin position="82"/>
        <end position="179"/>
    </location>
</feature>
<keyword evidence="3" id="KW-0847">Vitamin C</keyword>
<proteinExistence type="predicted"/>